<dbReference type="Proteomes" id="UP000046090">
    <property type="component" value="Unassembled WGS sequence"/>
</dbReference>
<accession>A0A0K2Y7I7</accession>
<evidence type="ECO:0000259" key="3">
    <source>
        <dbReference type="Pfam" id="PF03448"/>
    </source>
</evidence>
<feature type="domain" description="Magnesium transporter MgtE intracellular" evidence="3">
    <location>
        <begin position="116"/>
        <end position="205"/>
    </location>
</feature>
<reference evidence="5" key="1">
    <citation type="submission" date="2014-12" db="EMBL/GenBank/DDBJ databases">
        <authorList>
            <person name="Smet A."/>
        </authorList>
    </citation>
    <scope>NUCLEOTIDE SEQUENCE [LARGE SCALE GENOMIC DNA]</scope>
</reference>
<sequence>MRSLTLYAVCVGMLLADAPPAPQSGQTPPANSFPSLEIPKGANHASQQFLQCNAIFESRKAEINNQLQLLQERALTLQNLQEQTQSLLDQRNAKVAKREKDLDAHLKEFEAKEKAFKDLQTQKEKELKKLIAQNEQLLKEIKEGSSSKVATTYAKMKDSKAAPILQDMPINQAATILSKLEAKDMGKILAKMDPAKAASLTEMLQKGPPFKAPPPPPPPPKPKDEDE</sequence>
<name>A0A0K2Y7I7_HELHE</name>
<feature type="region of interest" description="Disordered" evidence="2">
    <location>
        <begin position="199"/>
        <end position="227"/>
    </location>
</feature>
<protein>
    <submittedName>
        <fullName evidence="4">Putative periplasmic protein</fullName>
    </submittedName>
</protein>
<dbReference type="AlphaFoldDB" id="A0A0K2Y7I7"/>
<feature type="compositionally biased region" description="Pro residues" evidence="2">
    <location>
        <begin position="210"/>
        <end position="220"/>
    </location>
</feature>
<feature type="compositionally biased region" description="Polar residues" evidence="2">
    <location>
        <begin position="23"/>
        <end position="34"/>
    </location>
</feature>
<organism evidence="4 5">
    <name type="scientific">Helicobacter heilmannii</name>
    <dbReference type="NCBI Taxonomy" id="35817"/>
    <lineage>
        <taxon>Bacteria</taxon>
        <taxon>Pseudomonadati</taxon>
        <taxon>Campylobacterota</taxon>
        <taxon>Epsilonproteobacteria</taxon>
        <taxon>Campylobacterales</taxon>
        <taxon>Helicobacteraceae</taxon>
        <taxon>Helicobacter</taxon>
    </lineage>
</organism>
<dbReference type="InterPro" id="IPR006668">
    <property type="entry name" value="Mg_transptr_MgtE_intracell_dom"/>
</dbReference>
<feature type="coiled-coil region" evidence="1">
    <location>
        <begin position="53"/>
        <end position="147"/>
    </location>
</feature>
<evidence type="ECO:0000256" key="2">
    <source>
        <dbReference type="SAM" id="MobiDB-lite"/>
    </source>
</evidence>
<dbReference type="GeneID" id="76197603"/>
<evidence type="ECO:0000256" key="1">
    <source>
        <dbReference type="SAM" id="Coils"/>
    </source>
</evidence>
<keyword evidence="5" id="KW-1185">Reference proteome</keyword>
<dbReference type="SUPFAM" id="SSF158791">
    <property type="entry name" value="MgtE N-terminal domain-like"/>
    <property type="match status" value="1"/>
</dbReference>
<feature type="region of interest" description="Disordered" evidence="2">
    <location>
        <begin position="20"/>
        <end position="39"/>
    </location>
</feature>
<proteinExistence type="predicted"/>
<dbReference type="EMBL" id="CDMK01000003">
    <property type="protein sequence ID" value="CRI35126.1"/>
    <property type="molecule type" value="Genomic_DNA"/>
</dbReference>
<dbReference type="RefSeq" id="WP_238374890.1">
    <property type="nucleotide sequence ID" value="NZ_CDMK01000003.1"/>
</dbReference>
<keyword evidence="1" id="KW-0175">Coiled coil</keyword>
<evidence type="ECO:0000313" key="4">
    <source>
        <dbReference type="EMBL" id="CRI35126.1"/>
    </source>
</evidence>
<evidence type="ECO:0000313" key="5">
    <source>
        <dbReference type="Proteomes" id="UP000046090"/>
    </source>
</evidence>
<gene>
    <name evidence="4" type="ORF">HHE01_01240</name>
</gene>
<dbReference type="Pfam" id="PF03448">
    <property type="entry name" value="MgtE_N"/>
    <property type="match status" value="1"/>
</dbReference>